<dbReference type="Proteomes" id="UP000554342">
    <property type="component" value="Unassembled WGS sequence"/>
</dbReference>
<dbReference type="InterPro" id="IPR050445">
    <property type="entry name" value="Bact_polysacc_biosynth/exp"/>
</dbReference>
<evidence type="ECO:0000313" key="3">
    <source>
        <dbReference type="EMBL" id="MBB5717184.1"/>
    </source>
</evidence>
<dbReference type="GO" id="GO:0004713">
    <property type="term" value="F:protein tyrosine kinase activity"/>
    <property type="evidence" value="ECO:0007669"/>
    <property type="project" value="TreeGrafter"/>
</dbReference>
<dbReference type="EMBL" id="JACIJI010000001">
    <property type="protein sequence ID" value="MBB5717184.1"/>
    <property type="molecule type" value="Genomic_DNA"/>
</dbReference>
<feature type="transmembrane region" description="Helical" evidence="2">
    <location>
        <begin position="479"/>
        <end position="500"/>
    </location>
</feature>
<accession>A0A840YUG0</accession>
<keyword evidence="1" id="KW-0175">Coiled coil</keyword>
<feature type="coiled-coil region" evidence="1">
    <location>
        <begin position="155"/>
        <end position="231"/>
    </location>
</feature>
<keyword evidence="2" id="KW-0472">Membrane</keyword>
<gene>
    <name evidence="3" type="ORF">FHR23_000091</name>
</gene>
<keyword evidence="4" id="KW-1185">Reference proteome</keyword>
<reference evidence="3 4" key="1">
    <citation type="submission" date="2020-08" db="EMBL/GenBank/DDBJ databases">
        <title>Genomic Encyclopedia of Type Strains, Phase IV (KMG-IV): sequencing the most valuable type-strain genomes for metagenomic binning, comparative biology and taxonomic classification.</title>
        <authorList>
            <person name="Goeker M."/>
        </authorList>
    </citation>
    <scope>NUCLEOTIDE SEQUENCE [LARGE SCALE GENOMIC DNA]</scope>
    <source>
        <strain evidence="3 4">DSM 27203</strain>
    </source>
</reference>
<keyword evidence="2" id="KW-1133">Transmembrane helix</keyword>
<proteinExistence type="predicted"/>
<dbReference type="RefSeq" id="WP_184000986.1">
    <property type="nucleotide sequence ID" value="NZ_BAABIF010000004.1"/>
</dbReference>
<sequence length="506" mass="54233">MGNLYEEIRAALHAIWIRRWIALAVAWALCLGGWLVVSQIPNKYESSARVFVQLRDILPGQQSNQMQQQDIDQIRQTLTSSVNLAKVVRGTDLANTVSNDKDVTARAASLANMIEVTAQQNNLFKITATVSGGSDAESAKLSHQIVQKLIDIFVNDNLADDRDATNQSLQFLNQQLIQRQKQLQDAEAKQAAFQQQYLGSLPGTGSLSDRVADAQSQLATVQQNLAAAQSSLSTVNAQLASTPPTVAGPGGSTAGPAHARLATLEGQLADARARGWTDQYPDVIALKRQIAEAKKAAAAEPATATGGSPNPLYMQLQSMQTDRKATVAELTQRRDQLQSDLQQIQAKMDLDPGAAAQQAQIDRDLTVLKQQYSSLLADREKVKLQAQAQDQTDAVKFSVIDPPTTPHTPTSPNRPLLLTAVLILGLGGGVAAAFGLSKLQTSYATGGQLERASGMPVIGSISEVVTSAQAALRRRKLRFFYGGAGALGVAWLALIAVEFIQRSLVA</sequence>
<evidence type="ECO:0000313" key="4">
    <source>
        <dbReference type="Proteomes" id="UP000554342"/>
    </source>
</evidence>
<comment type="caution">
    <text evidence="3">The sequence shown here is derived from an EMBL/GenBank/DDBJ whole genome shotgun (WGS) entry which is preliminary data.</text>
</comment>
<evidence type="ECO:0000256" key="1">
    <source>
        <dbReference type="SAM" id="Coils"/>
    </source>
</evidence>
<dbReference type="NCBIfam" id="TIGR03007">
    <property type="entry name" value="pepcterm_ChnLen"/>
    <property type="match status" value="1"/>
</dbReference>
<feature type="transmembrane region" description="Helical" evidence="2">
    <location>
        <begin position="416"/>
        <end position="436"/>
    </location>
</feature>
<dbReference type="InterPro" id="IPR014345">
    <property type="entry name" value="XrtA_polysacc_chain"/>
</dbReference>
<organism evidence="3 4">
    <name type="scientific">Stakelama sediminis</name>
    <dbReference type="NCBI Taxonomy" id="463200"/>
    <lineage>
        <taxon>Bacteria</taxon>
        <taxon>Pseudomonadati</taxon>
        <taxon>Pseudomonadota</taxon>
        <taxon>Alphaproteobacteria</taxon>
        <taxon>Sphingomonadales</taxon>
        <taxon>Sphingomonadaceae</taxon>
        <taxon>Stakelama</taxon>
    </lineage>
</organism>
<dbReference type="GO" id="GO:0005886">
    <property type="term" value="C:plasma membrane"/>
    <property type="evidence" value="ECO:0007669"/>
    <property type="project" value="TreeGrafter"/>
</dbReference>
<dbReference type="PANTHER" id="PTHR32309:SF13">
    <property type="entry name" value="FERRIC ENTEROBACTIN TRANSPORT PROTEIN FEPE"/>
    <property type="match status" value="1"/>
</dbReference>
<protein>
    <submittedName>
        <fullName evidence="3">Polysaccharide chain length determinant protein (PEP-CTERM system associated)</fullName>
    </submittedName>
</protein>
<keyword evidence="2" id="KW-0812">Transmembrane</keyword>
<dbReference type="AlphaFoldDB" id="A0A840YUG0"/>
<dbReference type="PANTHER" id="PTHR32309">
    <property type="entry name" value="TYROSINE-PROTEIN KINASE"/>
    <property type="match status" value="1"/>
</dbReference>
<name>A0A840YUG0_9SPHN</name>
<evidence type="ECO:0000256" key="2">
    <source>
        <dbReference type="SAM" id="Phobius"/>
    </source>
</evidence>
<feature type="transmembrane region" description="Helical" evidence="2">
    <location>
        <begin position="20"/>
        <end position="37"/>
    </location>
</feature>